<organism evidence="1 2">
    <name type="scientific">Candidatus Magnetobacterium bavaricum</name>
    <dbReference type="NCBI Taxonomy" id="29290"/>
    <lineage>
        <taxon>Bacteria</taxon>
        <taxon>Pseudomonadati</taxon>
        <taxon>Nitrospirota</taxon>
        <taxon>Thermodesulfovibrionia</taxon>
        <taxon>Thermodesulfovibrionales</taxon>
        <taxon>Candidatus Magnetobacteriaceae</taxon>
        <taxon>Candidatus Magnetobacterium</taxon>
    </lineage>
</organism>
<reference evidence="1 2" key="1">
    <citation type="submission" date="2015-02" db="EMBL/GenBank/DDBJ databases">
        <title>Single-cell genomics of uncultivated deep-branching MTB reveals a conserved set of magnetosome genes.</title>
        <authorList>
            <person name="Kolinko S."/>
            <person name="Richter M."/>
            <person name="Glockner F.O."/>
            <person name="Brachmann A."/>
            <person name="Schuler D."/>
        </authorList>
    </citation>
    <scope>NUCLEOTIDE SEQUENCE [LARGE SCALE GENOMIC DNA]</scope>
    <source>
        <strain evidence="1">TM-1</strain>
    </source>
</reference>
<name>A0A0F3GIZ8_9BACT</name>
<dbReference type="PANTHER" id="PTHR34374:SF1">
    <property type="entry name" value="LARGE RIBOSOMAL RNA SUBUNIT ACCUMULATION PROTEIN YCED HOMOLOG 1, CHLOROPLASTIC"/>
    <property type="match status" value="1"/>
</dbReference>
<keyword evidence="2" id="KW-1185">Reference proteome</keyword>
<dbReference type="Pfam" id="PF02620">
    <property type="entry name" value="YceD"/>
    <property type="match status" value="1"/>
</dbReference>
<dbReference type="Proteomes" id="UP000033423">
    <property type="component" value="Unassembled WGS sequence"/>
</dbReference>
<protein>
    <submittedName>
        <fullName evidence="1">Protein containing DUF177</fullName>
    </submittedName>
</protein>
<gene>
    <name evidence="1" type="ORF">MBAV_005953</name>
</gene>
<dbReference type="PANTHER" id="PTHR34374">
    <property type="entry name" value="LARGE RIBOSOMAL RNA SUBUNIT ACCUMULATION PROTEIN YCED HOMOLOG 1, CHLOROPLASTIC"/>
    <property type="match status" value="1"/>
</dbReference>
<sequence>MNVVKEMIVRLKDIKEEGLVVDLNAGVSLDMARVEGPVCGSLLIHKAGANVLISGTARLEMTLTCSRCLIEFGNNLEVDINLTYMPWQDEDTREYDLQETDMDIGFYIGEEIDIHQLVTEQILLTMPMKIVCSDTCLGLCPVCGLNLNDGQCRCKDGNSHDKTDFNTEGGVASYLDRLRSKYKVK</sequence>
<comment type="caution">
    <text evidence="1">The sequence shown here is derived from an EMBL/GenBank/DDBJ whole genome shotgun (WGS) entry which is preliminary data.</text>
</comment>
<evidence type="ECO:0000313" key="1">
    <source>
        <dbReference type="EMBL" id="KJU81856.1"/>
    </source>
</evidence>
<evidence type="ECO:0000313" key="2">
    <source>
        <dbReference type="Proteomes" id="UP000033423"/>
    </source>
</evidence>
<dbReference type="EMBL" id="LACI01002528">
    <property type="protein sequence ID" value="KJU81856.1"/>
    <property type="molecule type" value="Genomic_DNA"/>
</dbReference>
<dbReference type="AlphaFoldDB" id="A0A0F3GIZ8"/>
<proteinExistence type="predicted"/>
<accession>A0A0F3GIZ8</accession>
<dbReference type="InterPro" id="IPR003772">
    <property type="entry name" value="YceD"/>
</dbReference>